<reference evidence="3" key="1">
    <citation type="journal article" date="2019" name="Int. J. Syst. Evol. Microbiol.">
        <title>The Global Catalogue of Microorganisms (GCM) 10K type strain sequencing project: providing services to taxonomists for standard genome sequencing and annotation.</title>
        <authorList>
            <consortium name="The Broad Institute Genomics Platform"/>
            <consortium name="The Broad Institute Genome Sequencing Center for Infectious Disease"/>
            <person name="Wu L."/>
            <person name="Ma J."/>
        </authorList>
    </citation>
    <scope>NUCLEOTIDE SEQUENCE [LARGE SCALE GENOMIC DNA]</scope>
    <source>
        <strain evidence="3">KCTC 42953</strain>
    </source>
</reference>
<feature type="transmembrane region" description="Helical" evidence="1">
    <location>
        <begin position="24"/>
        <end position="44"/>
    </location>
</feature>
<protein>
    <submittedName>
        <fullName evidence="2">Uncharacterized protein</fullName>
    </submittedName>
</protein>
<gene>
    <name evidence="2" type="ORF">ACFODZ_01295</name>
</gene>
<accession>A0ABV7J4M0</accession>
<keyword evidence="1" id="KW-1133">Transmembrane helix</keyword>
<dbReference type="RefSeq" id="WP_077409530.1">
    <property type="nucleotide sequence ID" value="NZ_JBHRTS010000001.1"/>
</dbReference>
<keyword evidence="1" id="KW-0812">Transmembrane</keyword>
<evidence type="ECO:0000313" key="3">
    <source>
        <dbReference type="Proteomes" id="UP001595533"/>
    </source>
</evidence>
<comment type="caution">
    <text evidence="2">The sequence shown here is derived from an EMBL/GenBank/DDBJ whole genome shotgun (WGS) entry which is preliminary data.</text>
</comment>
<sequence length="210" mass="23872">MSKQADIPATPESVQKQSPPRERLNFIIAVCAILISAASFYATYLQADAANKQVKAMTMPMLQYGHGNVLNDDERVVNFSLINAGVGPALINSVTFSYQDRSFDTFFQVLNHCCQQVVKDFLAASEQRDEEVPQFITSPVLNTILPGQDRLMFMRLKWHESNQEMWNLINELRFEVTFQACYCSLLDECYQTDEQSRIKAVASCPVNRKN</sequence>
<proteinExistence type="predicted"/>
<dbReference type="EMBL" id="JBHRTS010000001">
    <property type="protein sequence ID" value="MFC3192864.1"/>
    <property type="molecule type" value="Genomic_DNA"/>
</dbReference>
<name>A0ABV7J4M0_9GAMM</name>
<keyword evidence="1" id="KW-0472">Membrane</keyword>
<evidence type="ECO:0000256" key="1">
    <source>
        <dbReference type="SAM" id="Phobius"/>
    </source>
</evidence>
<organism evidence="2 3">
    <name type="scientific">Marinicella sediminis</name>
    <dbReference type="NCBI Taxonomy" id="1792834"/>
    <lineage>
        <taxon>Bacteria</taxon>
        <taxon>Pseudomonadati</taxon>
        <taxon>Pseudomonadota</taxon>
        <taxon>Gammaproteobacteria</taxon>
        <taxon>Lysobacterales</taxon>
        <taxon>Marinicellaceae</taxon>
        <taxon>Marinicella</taxon>
    </lineage>
</organism>
<keyword evidence="3" id="KW-1185">Reference proteome</keyword>
<evidence type="ECO:0000313" key="2">
    <source>
        <dbReference type="EMBL" id="MFC3192864.1"/>
    </source>
</evidence>
<dbReference type="Proteomes" id="UP001595533">
    <property type="component" value="Unassembled WGS sequence"/>
</dbReference>